<dbReference type="SUPFAM" id="SSF52540">
    <property type="entry name" value="P-loop containing nucleoside triphosphate hydrolases"/>
    <property type="match status" value="1"/>
</dbReference>
<dbReference type="InterPro" id="IPR039421">
    <property type="entry name" value="Type_1_exporter"/>
</dbReference>
<feature type="domain" description="ABC transporter" evidence="3">
    <location>
        <begin position="5"/>
        <end position="215"/>
    </location>
</feature>
<sequence length="215" mass="23902">MPPAIQIDNLTVQFDGKIVLSDFALHLEPGEKITLTGRSGSGKSTLLKSILGFVVPERGSIHIGGRELTGSSVWELRTHMAYVAQEPLLGSGTVSEILQRPFSYRTNADKCDNLSRIPNLFDRLLLPRDLLDQDVSLVSGGEKQRIAIISADLLDRRIYLLDEASSALDEDSKHAVNEFFIERLDLSVLSVSHDPENFFCRDRVVTLNRPDGERS</sequence>
<dbReference type="Proteomes" id="UP000319619">
    <property type="component" value="Unassembled WGS sequence"/>
</dbReference>
<evidence type="ECO:0000313" key="4">
    <source>
        <dbReference type="EMBL" id="TKJ39103.1"/>
    </source>
</evidence>
<keyword evidence="1" id="KW-0547">Nucleotide-binding</keyword>
<comment type="caution">
    <text evidence="4">The sequence shown here is derived from an EMBL/GenBank/DDBJ whole genome shotgun (WGS) entry which is preliminary data.</text>
</comment>
<protein>
    <submittedName>
        <fullName evidence="4">ABC transporter ATP-binding protein</fullName>
    </submittedName>
</protein>
<accession>A0A532UVZ3</accession>
<dbReference type="AlphaFoldDB" id="A0A532UVZ3"/>
<dbReference type="InterPro" id="IPR003593">
    <property type="entry name" value="AAA+_ATPase"/>
</dbReference>
<dbReference type="EMBL" id="NJBN01000008">
    <property type="protein sequence ID" value="TKJ39103.1"/>
    <property type="molecule type" value="Genomic_DNA"/>
</dbReference>
<dbReference type="PROSITE" id="PS50893">
    <property type="entry name" value="ABC_TRANSPORTER_2"/>
    <property type="match status" value="1"/>
</dbReference>
<dbReference type="SMART" id="SM00382">
    <property type="entry name" value="AAA"/>
    <property type="match status" value="1"/>
</dbReference>
<dbReference type="Gene3D" id="3.40.50.300">
    <property type="entry name" value="P-loop containing nucleotide triphosphate hydrolases"/>
    <property type="match status" value="1"/>
</dbReference>
<organism evidence="4 5">
    <name type="scientific">candidate division LCP-89 bacterium B3_LCP</name>
    <dbReference type="NCBI Taxonomy" id="2012998"/>
    <lineage>
        <taxon>Bacteria</taxon>
        <taxon>Pseudomonadati</taxon>
        <taxon>Bacteria division LCP-89</taxon>
    </lineage>
</organism>
<dbReference type="InterPro" id="IPR003439">
    <property type="entry name" value="ABC_transporter-like_ATP-bd"/>
</dbReference>
<evidence type="ECO:0000313" key="5">
    <source>
        <dbReference type="Proteomes" id="UP000319619"/>
    </source>
</evidence>
<evidence type="ECO:0000256" key="2">
    <source>
        <dbReference type="ARBA" id="ARBA00022840"/>
    </source>
</evidence>
<dbReference type="PANTHER" id="PTHR24221:SF654">
    <property type="entry name" value="ATP-BINDING CASSETTE SUB-FAMILY B MEMBER 6"/>
    <property type="match status" value="1"/>
</dbReference>
<proteinExistence type="predicted"/>
<evidence type="ECO:0000259" key="3">
    <source>
        <dbReference type="PROSITE" id="PS50893"/>
    </source>
</evidence>
<dbReference type="GO" id="GO:0042626">
    <property type="term" value="F:ATPase-coupled transmembrane transporter activity"/>
    <property type="evidence" value="ECO:0007669"/>
    <property type="project" value="TreeGrafter"/>
</dbReference>
<dbReference type="InterPro" id="IPR027417">
    <property type="entry name" value="P-loop_NTPase"/>
</dbReference>
<dbReference type="GO" id="GO:0005524">
    <property type="term" value="F:ATP binding"/>
    <property type="evidence" value="ECO:0007669"/>
    <property type="project" value="UniProtKB-KW"/>
</dbReference>
<keyword evidence="2 4" id="KW-0067">ATP-binding</keyword>
<dbReference type="PANTHER" id="PTHR24221">
    <property type="entry name" value="ATP-BINDING CASSETTE SUB-FAMILY B"/>
    <property type="match status" value="1"/>
</dbReference>
<evidence type="ECO:0000256" key="1">
    <source>
        <dbReference type="ARBA" id="ARBA00022741"/>
    </source>
</evidence>
<reference evidence="4 5" key="1">
    <citation type="submission" date="2017-06" db="EMBL/GenBank/DDBJ databases">
        <title>Novel microbial phyla capable of carbon fixation and sulfur reduction in deep-sea sediments.</title>
        <authorList>
            <person name="Huang J."/>
            <person name="Baker B."/>
            <person name="Wang Y."/>
        </authorList>
    </citation>
    <scope>NUCLEOTIDE SEQUENCE [LARGE SCALE GENOMIC DNA]</scope>
    <source>
        <strain evidence="4">B3_LCP</strain>
    </source>
</reference>
<dbReference type="CDD" id="cd03228">
    <property type="entry name" value="ABCC_MRP_Like"/>
    <property type="match status" value="1"/>
</dbReference>
<name>A0A532UVZ3_UNCL8</name>
<gene>
    <name evidence="4" type="ORF">CEE37_11830</name>
</gene>
<dbReference type="GO" id="GO:0016887">
    <property type="term" value="F:ATP hydrolysis activity"/>
    <property type="evidence" value="ECO:0007669"/>
    <property type="project" value="InterPro"/>
</dbReference>
<dbReference type="Pfam" id="PF00005">
    <property type="entry name" value="ABC_tran"/>
    <property type="match status" value="1"/>
</dbReference>